<evidence type="ECO:0000313" key="2">
    <source>
        <dbReference type="EMBL" id="QEE31320.1"/>
    </source>
</evidence>
<dbReference type="OrthoDB" id="5505563at2"/>
<dbReference type="Pfam" id="PF00149">
    <property type="entry name" value="Metallophos"/>
    <property type="match status" value="1"/>
</dbReference>
<sequence length="304" mass="34979">MAFAAAGAALLDRGALALTPAKPGTFRFAVITDTHIIDDFYRGPEGSPEDTETIFKANAHLLQTRETVNAITPAVEQVFHAGDFFHNYPSADYDFYFKNKTRIDIAYEMVQGFKAPVHIGFGNHDYDEHQTPGVSREMSNRLFETKLKTKPYYAVDYKGFRFLQLNNFLGETWDPKTPVKMRQMGSLGEEQLNWAEAQLAERKPTVILIHYPLWLQQPTEVKDYGLHPMLRKYSDNIQMVIAGHWHKWVDFSRTYGPRHIVSAATRYDPNAFMVFDADPKAGTIEWIDMARTQWSTHYSKPYKL</sequence>
<keyword evidence="3" id="KW-1185">Reference proteome</keyword>
<dbReference type="InterPro" id="IPR051918">
    <property type="entry name" value="STPP_CPPED1"/>
</dbReference>
<dbReference type="GO" id="GO:0016787">
    <property type="term" value="F:hydrolase activity"/>
    <property type="evidence" value="ECO:0007669"/>
    <property type="project" value="InterPro"/>
</dbReference>
<dbReference type="InterPro" id="IPR004843">
    <property type="entry name" value="Calcineurin-like_PHP"/>
</dbReference>
<dbReference type="Gene3D" id="3.60.21.10">
    <property type="match status" value="1"/>
</dbReference>
<proteinExistence type="predicted"/>
<accession>A0A5B9EK62</accession>
<dbReference type="PANTHER" id="PTHR43143:SF1">
    <property type="entry name" value="SERINE_THREONINE-PROTEIN PHOSPHATASE CPPED1"/>
    <property type="match status" value="1"/>
</dbReference>
<feature type="domain" description="Calcineurin-like phosphoesterase" evidence="1">
    <location>
        <begin position="26"/>
        <end position="247"/>
    </location>
</feature>
<dbReference type="SUPFAM" id="SSF56300">
    <property type="entry name" value="Metallo-dependent phosphatases"/>
    <property type="match status" value="1"/>
</dbReference>
<dbReference type="InterPro" id="IPR029052">
    <property type="entry name" value="Metallo-depent_PP-like"/>
</dbReference>
<organism evidence="2 3">
    <name type="scientific">Terriglobus albidus</name>
    <dbReference type="NCBI Taxonomy" id="1592106"/>
    <lineage>
        <taxon>Bacteria</taxon>
        <taxon>Pseudomonadati</taxon>
        <taxon>Acidobacteriota</taxon>
        <taxon>Terriglobia</taxon>
        <taxon>Terriglobales</taxon>
        <taxon>Acidobacteriaceae</taxon>
        <taxon>Terriglobus</taxon>
    </lineage>
</organism>
<dbReference type="PANTHER" id="PTHR43143">
    <property type="entry name" value="METALLOPHOSPHOESTERASE, CALCINEURIN SUPERFAMILY"/>
    <property type="match status" value="1"/>
</dbReference>
<dbReference type="KEGG" id="talb:FTW19_12445"/>
<protein>
    <submittedName>
        <fullName evidence="2">Metallophosphoesterase</fullName>
    </submittedName>
</protein>
<evidence type="ECO:0000313" key="3">
    <source>
        <dbReference type="Proteomes" id="UP000321820"/>
    </source>
</evidence>
<dbReference type="EMBL" id="CP042806">
    <property type="protein sequence ID" value="QEE31320.1"/>
    <property type="molecule type" value="Genomic_DNA"/>
</dbReference>
<name>A0A5B9EK62_9BACT</name>
<gene>
    <name evidence="2" type="ORF">FTW19_12445</name>
</gene>
<dbReference type="AlphaFoldDB" id="A0A5B9EK62"/>
<reference evidence="2 3" key="1">
    <citation type="submission" date="2019-08" db="EMBL/GenBank/DDBJ databases">
        <title>Complete genome sequence of Terriglobus albidus strain ORNL.</title>
        <authorList>
            <person name="Podar M."/>
        </authorList>
    </citation>
    <scope>NUCLEOTIDE SEQUENCE [LARGE SCALE GENOMIC DNA]</scope>
    <source>
        <strain evidence="2 3">ORNL</strain>
    </source>
</reference>
<evidence type="ECO:0000259" key="1">
    <source>
        <dbReference type="Pfam" id="PF00149"/>
    </source>
</evidence>
<dbReference type="Proteomes" id="UP000321820">
    <property type="component" value="Chromosome"/>
</dbReference>